<reference evidence="15 16" key="1">
    <citation type="submission" date="2016-03" db="EMBL/GenBank/DDBJ databases">
        <authorList>
            <person name="Ploux O."/>
        </authorList>
    </citation>
    <scope>NUCLEOTIDE SEQUENCE [LARGE SCALE GENOMIC DNA]</scope>
    <source>
        <strain evidence="15 16">R-45371</strain>
    </source>
</reference>
<evidence type="ECO:0000259" key="14">
    <source>
        <dbReference type="Pfam" id="PF21713"/>
    </source>
</evidence>
<comment type="caution">
    <text evidence="15">The sequence shown here is derived from an EMBL/GenBank/DDBJ whole genome shotgun (WGS) entry which is preliminary data.</text>
</comment>
<dbReference type="GO" id="GO:0046872">
    <property type="term" value="F:metal ion binding"/>
    <property type="evidence" value="ECO:0007669"/>
    <property type="project" value="UniProtKB-KW"/>
</dbReference>
<keyword evidence="3" id="KW-0479">Metal-binding</keyword>
<dbReference type="Pfam" id="PF21713">
    <property type="entry name" value="DncV_C"/>
    <property type="match status" value="1"/>
</dbReference>
<dbReference type="GO" id="GO:0005525">
    <property type="term" value="F:GTP binding"/>
    <property type="evidence" value="ECO:0007669"/>
    <property type="project" value="UniProtKB-KW"/>
</dbReference>
<evidence type="ECO:0000256" key="11">
    <source>
        <dbReference type="ARBA" id="ARBA00048304"/>
    </source>
</evidence>
<dbReference type="InterPro" id="IPR048446">
    <property type="entry name" value="DncV_C"/>
</dbReference>
<keyword evidence="1" id="KW-0808">Transferase</keyword>
<evidence type="ECO:0000259" key="13">
    <source>
        <dbReference type="Pfam" id="PF21654"/>
    </source>
</evidence>
<dbReference type="Proteomes" id="UP000077763">
    <property type="component" value="Unassembled WGS sequence"/>
</dbReference>
<evidence type="ECO:0000256" key="12">
    <source>
        <dbReference type="SAM" id="MobiDB-lite"/>
    </source>
</evidence>
<dbReference type="EMBL" id="LUUH01000033">
    <property type="protein sequence ID" value="OAI06696.1"/>
    <property type="molecule type" value="Genomic_DNA"/>
</dbReference>
<dbReference type="InterPro" id="IPR048445">
    <property type="entry name" value="DncV-like_NTFase"/>
</dbReference>
<keyword evidence="7" id="KW-0546">Nucleotide metabolism</keyword>
<evidence type="ECO:0000256" key="4">
    <source>
        <dbReference type="ARBA" id="ARBA00022741"/>
    </source>
</evidence>
<evidence type="ECO:0000256" key="1">
    <source>
        <dbReference type="ARBA" id="ARBA00022679"/>
    </source>
</evidence>
<evidence type="ECO:0000256" key="3">
    <source>
        <dbReference type="ARBA" id="ARBA00022723"/>
    </source>
</evidence>
<dbReference type="InterPro" id="IPR047805">
    <property type="entry name" value="GAMP_synthase"/>
</dbReference>
<evidence type="ECO:0000256" key="2">
    <source>
        <dbReference type="ARBA" id="ARBA00022695"/>
    </source>
</evidence>
<dbReference type="GO" id="GO:0140701">
    <property type="term" value="F:3',3'-cyclic GMP-AMP synthase activity"/>
    <property type="evidence" value="ECO:0007669"/>
    <property type="project" value="InterPro"/>
</dbReference>
<evidence type="ECO:0000256" key="5">
    <source>
        <dbReference type="ARBA" id="ARBA00022840"/>
    </source>
</evidence>
<sequence length="396" mass="45958">MLKLNKLFFYADEKDVFNEVIRPSQEQRDYLVSCKNDIRDHLRPRIKEATRKILNMDKSVEPRFRTQGSWSYKTCIQPAYSPHQEMDWDYGVYLPVAVWEQNGPPHAMAKLYFDLVERLLYDLCKSKGWELQTGKSTCIRIQVANWAHIDIPLYAAPEHKFNEIVEKSLALLSIDNRGRSMVHDSAFLSESAEFGEIPEQVWEDLDDIMMATRSGEWKASDPEAVSRWFNDRVEEHGEQLRRVCCYLKAWRDYHWKDGGGPTSVSIMIAIAQAFKPNRGRDDLVLESSAEHLSNVILGEIREFGIDEGAEDFNNRLSNVEKTLAAQRAKQFVQAIRMARSYEWHMKHQAITELQNKLGERIPYKHDWVEVDNGADEVRTTPPQRVSQPVVRRTKAG</sequence>
<keyword evidence="9" id="KW-0342">GTP-binding</keyword>
<keyword evidence="2" id="KW-0548">Nucleotidyltransferase</keyword>
<evidence type="ECO:0000256" key="8">
    <source>
        <dbReference type="ARBA" id="ARBA00023118"/>
    </source>
</evidence>
<dbReference type="NCBIfam" id="NF041078">
    <property type="entry name" value="cGAS"/>
    <property type="match status" value="1"/>
</dbReference>
<proteinExistence type="predicted"/>
<dbReference type="GO" id="GO:0005524">
    <property type="term" value="F:ATP binding"/>
    <property type="evidence" value="ECO:0007669"/>
    <property type="project" value="UniProtKB-KW"/>
</dbReference>
<name>A0A177MLN3_METMH</name>
<dbReference type="GO" id="GO:0051607">
    <property type="term" value="P:defense response to virus"/>
    <property type="evidence" value="ECO:0007669"/>
    <property type="project" value="UniProtKB-KW"/>
</dbReference>
<dbReference type="GO" id="GO:0009117">
    <property type="term" value="P:nucleotide metabolic process"/>
    <property type="evidence" value="ECO:0007669"/>
    <property type="project" value="UniProtKB-KW"/>
</dbReference>
<dbReference type="Pfam" id="PF21654">
    <property type="entry name" value="DncV-like_NTFase"/>
    <property type="match status" value="1"/>
</dbReference>
<comment type="catalytic activity">
    <reaction evidence="11">
        <text>GTP + ATP = 3',3'-cGAMP + 2 diphosphate</text>
        <dbReference type="Rhea" id="RHEA:35647"/>
        <dbReference type="ChEBI" id="CHEBI:30616"/>
        <dbReference type="ChEBI" id="CHEBI:33019"/>
        <dbReference type="ChEBI" id="CHEBI:37565"/>
        <dbReference type="ChEBI" id="CHEBI:71501"/>
    </reaction>
    <physiologicalReaction direction="left-to-right" evidence="11">
        <dbReference type="Rhea" id="RHEA:35648"/>
    </physiologicalReaction>
</comment>
<keyword evidence="8" id="KW-0051">Antiviral defense</keyword>
<dbReference type="AlphaFoldDB" id="A0A177MLN3"/>
<keyword evidence="5" id="KW-0067">ATP-binding</keyword>
<accession>A0A177MLN3</accession>
<evidence type="ECO:0000313" key="15">
    <source>
        <dbReference type="EMBL" id="OAI06696.1"/>
    </source>
</evidence>
<gene>
    <name evidence="15" type="ORF">A1353_00085</name>
</gene>
<feature type="region of interest" description="Disordered" evidence="12">
    <location>
        <begin position="374"/>
        <end position="396"/>
    </location>
</feature>
<dbReference type="RefSeq" id="WP_026601832.1">
    <property type="nucleotide sequence ID" value="NZ_LUUH01000033.1"/>
</dbReference>
<keyword evidence="4" id="KW-0547">Nucleotide-binding</keyword>
<protein>
    <recommendedName>
        <fullName evidence="10">Cyclic GMP-AMP synthase</fullName>
    </recommendedName>
</protein>
<feature type="domain" description="Cyclic GMP-AMP synthase DncV-like nucleotidyltransferase" evidence="13">
    <location>
        <begin position="62"/>
        <end position="154"/>
    </location>
</feature>
<feature type="domain" description="Cyclic GMP-AMP synthase C-terminal" evidence="14">
    <location>
        <begin position="237"/>
        <end position="364"/>
    </location>
</feature>
<organism evidence="15 16">
    <name type="scientific">Methylomonas methanica</name>
    <dbReference type="NCBI Taxonomy" id="421"/>
    <lineage>
        <taxon>Bacteria</taxon>
        <taxon>Pseudomonadati</taxon>
        <taxon>Pseudomonadota</taxon>
        <taxon>Gammaproteobacteria</taxon>
        <taxon>Methylococcales</taxon>
        <taxon>Methylococcaceae</taxon>
        <taxon>Methylomonas</taxon>
    </lineage>
</organism>
<evidence type="ECO:0000313" key="16">
    <source>
        <dbReference type="Proteomes" id="UP000077763"/>
    </source>
</evidence>
<keyword evidence="6" id="KW-0460">Magnesium</keyword>
<evidence type="ECO:0000256" key="10">
    <source>
        <dbReference type="ARBA" id="ARBA00044145"/>
    </source>
</evidence>
<evidence type="ECO:0000256" key="6">
    <source>
        <dbReference type="ARBA" id="ARBA00022842"/>
    </source>
</evidence>
<evidence type="ECO:0000256" key="9">
    <source>
        <dbReference type="ARBA" id="ARBA00023134"/>
    </source>
</evidence>
<evidence type="ECO:0000256" key="7">
    <source>
        <dbReference type="ARBA" id="ARBA00023080"/>
    </source>
</evidence>